<dbReference type="EMBL" id="JAMZMK010006079">
    <property type="protein sequence ID" value="KAI7750829.1"/>
    <property type="molecule type" value="Genomic_DNA"/>
</dbReference>
<dbReference type="AlphaFoldDB" id="A0AAD5D159"/>
<dbReference type="Proteomes" id="UP001206925">
    <property type="component" value="Unassembled WGS sequence"/>
</dbReference>
<evidence type="ECO:0000313" key="2">
    <source>
        <dbReference type="EMBL" id="KAI7750829.1"/>
    </source>
</evidence>
<evidence type="ECO:0000313" key="3">
    <source>
        <dbReference type="Proteomes" id="UP001206925"/>
    </source>
</evidence>
<organism evidence="2 3">
    <name type="scientific">Ambrosia artemisiifolia</name>
    <name type="common">Common ragweed</name>
    <dbReference type="NCBI Taxonomy" id="4212"/>
    <lineage>
        <taxon>Eukaryota</taxon>
        <taxon>Viridiplantae</taxon>
        <taxon>Streptophyta</taxon>
        <taxon>Embryophyta</taxon>
        <taxon>Tracheophyta</taxon>
        <taxon>Spermatophyta</taxon>
        <taxon>Magnoliopsida</taxon>
        <taxon>eudicotyledons</taxon>
        <taxon>Gunneridae</taxon>
        <taxon>Pentapetalae</taxon>
        <taxon>asterids</taxon>
        <taxon>campanulids</taxon>
        <taxon>Asterales</taxon>
        <taxon>Asteraceae</taxon>
        <taxon>Asteroideae</taxon>
        <taxon>Heliantheae alliance</taxon>
        <taxon>Heliantheae</taxon>
        <taxon>Ambrosia</taxon>
    </lineage>
</organism>
<reference evidence="2" key="1">
    <citation type="submission" date="2022-06" db="EMBL/GenBank/DDBJ databases">
        <title>Uncovering the hologenomic basis of an extraordinary plant invasion.</title>
        <authorList>
            <person name="Bieker V.C."/>
            <person name="Martin M.D."/>
            <person name="Gilbert T."/>
            <person name="Hodgins K."/>
            <person name="Battlay P."/>
            <person name="Petersen B."/>
            <person name="Wilson J."/>
        </authorList>
    </citation>
    <scope>NUCLEOTIDE SEQUENCE</scope>
    <source>
        <strain evidence="2">AA19_3_7</strain>
        <tissue evidence="2">Leaf</tissue>
    </source>
</reference>
<evidence type="ECO:0000256" key="1">
    <source>
        <dbReference type="SAM" id="MobiDB-lite"/>
    </source>
</evidence>
<name>A0AAD5D159_AMBAR</name>
<protein>
    <submittedName>
        <fullName evidence="2">Uncharacterized protein</fullName>
    </submittedName>
</protein>
<feature type="region of interest" description="Disordered" evidence="1">
    <location>
        <begin position="18"/>
        <end position="40"/>
    </location>
</feature>
<comment type="caution">
    <text evidence="2">The sequence shown here is derived from an EMBL/GenBank/DDBJ whole genome shotgun (WGS) entry which is preliminary data.</text>
</comment>
<keyword evidence="3" id="KW-1185">Reference proteome</keyword>
<gene>
    <name evidence="2" type="ORF">M8C21_028091</name>
</gene>
<sequence length="68" mass="7551">MSAAEFAKGLLDFEGQLTIPKGQRSSGRRGGVPRQQKQHNHFLLCRDRNAMLLHDTVGISQPIPILVN</sequence>
<proteinExistence type="predicted"/>
<accession>A0AAD5D159</accession>